<dbReference type="OrthoDB" id="9803361at2"/>
<gene>
    <name evidence="2" type="ORF">DFR42_12118</name>
</gene>
<evidence type="ECO:0000313" key="2">
    <source>
        <dbReference type="EMBL" id="PXX35283.1"/>
    </source>
</evidence>
<keyword evidence="1" id="KW-1133">Transmembrane helix</keyword>
<feature type="transmembrane region" description="Helical" evidence="1">
    <location>
        <begin position="120"/>
        <end position="141"/>
    </location>
</feature>
<name>A0A318IKC0_9BURK</name>
<dbReference type="Proteomes" id="UP000247792">
    <property type="component" value="Unassembled WGS sequence"/>
</dbReference>
<organism evidence="2 3">
    <name type="scientific">Undibacterium pigrum</name>
    <dbReference type="NCBI Taxonomy" id="401470"/>
    <lineage>
        <taxon>Bacteria</taxon>
        <taxon>Pseudomonadati</taxon>
        <taxon>Pseudomonadota</taxon>
        <taxon>Betaproteobacteria</taxon>
        <taxon>Burkholderiales</taxon>
        <taxon>Oxalobacteraceae</taxon>
        <taxon>Undibacterium</taxon>
    </lineage>
</organism>
<dbReference type="AlphaFoldDB" id="A0A318IKC0"/>
<dbReference type="Pfam" id="PF13103">
    <property type="entry name" value="TonB_2"/>
    <property type="match status" value="1"/>
</dbReference>
<evidence type="ECO:0000313" key="3">
    <source>
        <dbReference type="Proteomes" id="UP000247792"/>
    </source>
</evidence>
<dbReference type="SUPFAM" id="SSF74653">
    <property type="entry name" value="TolA/TonB C-terminal domain"/>
    <property type="match status" value="1"/>
</dbReference>
<feature type="transmembrane region" description="Helical" evidence="1">
    <location>
        <begin position="201"/>
        <end position="218"/>
    </location>
</feature>
<feature type="transmembrane region" description="Helical" evidence="1">
    <location>
        <begin position="31"/>
        <end position="52"/>
    </location>
</feature>
<dbReference type="RefSeq" id="WP_110258267.1">
    <property type="nucleotide sequence ID" value="NZ_QJKB01000021.1"/>
</dbReference>
<keyword evidence="1" id="KW-0472">Membrane</keyword>
<dbReference type="EMBL" id="QJKB01000021">
    <property type="protein sequence ID" value="PXX35283.1"/>
    <property type="molecule type" value="Genomic_DNA"/>
</dbReference>
<sequence length="405" mass="45430">MIKVNNGNMASMHNSQHYQIRKPVLLNKTRSILSIVWGLTIFVWLPVVWHYFFQTAFFPLGAYGLRDFWDSVYYLLLVLAWAVILSIPKYRTEKNIVGAASSFLTLGLLLQTYASLSLAASFIFLLAGAALLHTLVASEFGQTDSKAVEPDQGDKKAPMKKTLSALVAWASVIMLALPWFWVFLSGKDFFLRSMRGLQDLVVAAPLVFIMLFWAVLLSFPAKHTVNARSGAAASLLAIVVFFRSDPDFFHASTVFLPFWQALLNAEFLETRKFGRKVRTIYVTPSTKDSELASYYQAVSQKIESYIASNFPPMHEKKLQGQTYVSIPIKEDGSIYVKGDGIKLEASSGNHDLDLAALSIARRSGPFLSFSKSKSTGRAVEVRVIFYRLRFEERQPLQDAQLSSCM</sequence>
<evidence type="ECO:0000256" key="1">
    <source>
        <dbReference type="SAM" id="Phobius"/>
    </source>
</evidence>
<comment type="caution">
    <text evidence="2">The sequence shown here is derived from an EMBL/GenBank/DDBJ whole genome shotgun (WGS) entry which is preliminary data.</text>
</comment>
<feature type="transmembrane region" description="Helical" evidence="1">
    <location>
        <begin position="72"/>
        <end position="88"/>
    </location>
</feature>
<feature type="transmembrane region" description="Helical" evidence="1">
    <location>
        <begin position="162"/>
        <end position="181"/>
    </location>
</feature>
<reference evidence="2 3" key="1">
    <citation type="submission" date="2018-05" db="EMBL/GenBank/DDBJ databases">
        <title>Genomic Encyclopedia of Type Strains, Phase IV (KMG-IV): sequencing the most valuable type-strain genomes for metagenomic binning, comparative biology and taxonomic classification.</title>
        <authorList>
            <person name="Goeker M."/>
        </authorList>
    </citation>
    <scope>NUCLEOTIDE SEQUENCE [LARGE SCALE GENOMIC DNA]</scope>
    <source>
        <strain evidence="2 3">DSM 19792</strain>
    </source>
</reference>
<accession>A0A318IKC0</accession>
<feature type="transmembrane region" description="Helical" evidence="1">
    <location>
        <begin position="95"/>
        <end position="114"/>
    </location>
</feature>
<keyword evidence="3" id="KW-1185">Reference proteome</keyword>
<protein>
    <submittedName>
        <fullName evidence="2">TonB-like protein</fullName>
    </submittedName>
</protein>
<dbReference type="Gene3D" id="3.30.1150.10">
    <property type="match status" value="1"/>
</dbReference>
<keyword evidence="1" id="KW-0812">Transmembrane</keyword>
<proteinExistence type="predicted"/>